<dbReference type="EMBL" id="CAXDID020000003">
    <property type="protein sequence ID" value="CAL5971832.1"/>
    <property type="molecule type" value="Genomic_DNA"/>
</dbReference>
<organism evidence="4">
    <name type="scientific">Hexamita inflata</name>
    <dbReference type="NCBI Taxonomy" id="28002"/>
    <lineage>
        <taxon>Eukaryota</taxon>
        <taxon>Metamonada</taxon>
        <taxon>Diplomonadida</taxon>
        <taxon>Hexamitidae</taxon>
        <taxon>Hexamitinae</taxon>
        <taxon>Hexamita</taxon>
    </lineage>
</organism>
<evidence type="ECO:0000313" key="5">
    <source>
        <dbReference type="EMBL" id="CAL5971832.1"/>
    </source>
</evidence>
<protein>
    <submittedName>
        <fullName evidence="4">Glycosyl transferases group 1 family protein</fullName>
    </submittedName>
    <submittedName>
        <fullName evidence="5">Glycosyl_transferases group 1 family protein</fullName>
    </submittedName>
</protein>
<keyword evidence="2 4" id="KW-0808">Transferase</keyword>
<gene>
    <name evidence="4" type="ORF">HINF_LOCUS14691</name>
    <name evidence="5" type="ORF">HINF_LOCUS1602</name>
</gene>
<dbReference type="EMBL" id="CATOUU010000380">
    <property type="protein sequence ID" value="CAI9927046.1"/>
    <property type="molecule type" value="Genomic_DNA"/>
</dbReference>
<dbReference type="Proteomes" id="UP001642409">
    <property type="component" value="Unassembled WGS sequence"/>
</dbReference>
<sequence>MSDSLSERNFQFIKWHFQYQIDIFIFQEHWLMQNFNFVDYLRSKNVSVICIQHSFFLFPFIKNNDKEPNHFILSASINSYKNVQGVVCLSKTDVQLFKAAGVERTVYIPNPLTFDLNQNVSLLNNKNVIIVGRLDKLFKQQHLAILAMKKVIQRDKTIQLQIIGDGDKKYTQELQQMVNENQLENNVEFIPFQKNITKYYQNASAMWVTSAMEGFPMVVAEAKVFGLPIIAFDLEYPALWEKGLVKVPPMDIEQLAAKTAEILNNKTKMHELQIEALESIQEFHINQTVQKWKQLIDKIMNKQQDVYSSGMETSYAKKIMHNQLKAINVDIFYLFEELHKMT</sequence>
<evidence type="ECO:0000256" key="1">
    <source>
        <dbReference type="ARBA" id="ARBA00022676"/>
    </source>
</evidence>
<dbReference type="Gene3D" id="3.40.50.2000">
    <property type="entry name" value="Glycogen Phosphorylase B"/>
    <property type="match status" value="2"/>
</dbReference>
<proteinExistence type="predicted"/>
<reference evidence="4" key="1">
    <citation type="submission" date="2023-06" db="EMBL/GenBank/DDBJ databases">
        <authorList>
            <person name="Kurt Z."/>
        </authorList>
    </citation>
    <scope>NUCLEOTIDE SEQUENCE</scope>
</reference>
<comment type="caution">
    <text evidence="4">The sequence shown here is derived from an EMBL/GenBank/DDBJ whole genome shotgun (WGS) entry which is preliminary data.</text>
</comment>
<dbReference type="InterPro" id="IPR001296">
    <property type="entry name" value="Glyco_trans_1"/>
</dbReference>
<dbReference type="SUPFAM" id="SSF53756">
    <property type="entry name" value="UDP-Glycosyltransferase/glycogen phosphorylase"/>
    <property type="match status" value="1"/>
</dbReference>
<name>A0AA86NWQ9_9EUKA</name>
<evidence type="ECO:0000313" key="4">
    <source>
        <dbReference type="EMBL" id="CAI9927046.1"/>
    </source>
</evidence>
<accession>A0AA86NWQ9</accession>
<evidence type="ECO:0000259" key="3">
    <source>
        <dbReference type="Pfam" id="PF00534"/>
    </source>
</evidence>
<dbReference type="PANTHER" id="PTHR12526:SF629">
    <property type="entry name" value="TEICHURONIC ACID BIOSYNTHESIS GLYCOSYLTRANSFERASE TUAH-RELATED"/>
    <property type="match status" value="1"/>
</dbReference>
<dbReference type="PANTHER" id="PTHR12526">
    <property type="entry name" value="GLYCOSYLTRANSFERASE"/>
    <property type="match status" value="1"/>
</dbReference>
<dbReference type="Pfam" id="PF00534">
    <property type="entry name" value="Glycos_transf_1"/>
    <property type="match status" value="1"/>
</dbReference>
<reference evidence="5 6" key="2">
    <citation type="submission" date="2024-07" db="EMBL/GenBank/DDBJ databases">
        <authorList>
            <person name="Akdeniz Z."/>
        </authorList>
    </citation>
    <scope>NUCLEOTIDE SEQUENCE [LARGE SCALE GENOMIC DNA]</scope>
</reference>
<keyword evidence="6" id="KW-1185">Reference proteome</keyword>
<dbReference type="GO" id="GO:0016757">
    <property type="term" value="F:glycosyltransferase activity"/>
    <property type="evidence" value="ECO:0007669"/>
    <property type="project" value="UniProtKB-KW"/>
</dbReference>
<keyword evidence="1" id="KW-0328">Glycosyltransferase</keyword>
<feature type="domain" description="Glycosyl transferase family 1" evidence="3">
    <location>
        <begin position="123"/>
        <end position="273"/>
    </location>
</feature>
<evidence type="ECO:0000256" key="2">
    <source>
        <dbReference type="ARBA" id="ARBA00022679"/>
    </source>
</evidence>
<evidence type="ECO:0000313" key="6">
    <source>
        <dbReference type="Proteomes" id="UP001642409"/>
    </source>
</evidence>
<dbReference type="AlphaFoldDB" id="A0AA86NWQ9"/>